<dbReference type="Pfam" id="PF00881">
    <property type="entry name" value="Nitroreductase"/>
    <property type="match status" value="1"/>
</dbReference>
<organism evidence="7 8">
    <name type="scientific">Paenibacillus validus</name>
    <dbReference type="NCBI Taxonomy" id="44253"/>
    <lineage>
        <taxon>Bacteria</taxon>
        <taxon>Bacillati</taxon>
        <taxon>Bacillota</taxon>
        <taxon>Bacilli</taxon>
        <taxon>Bacillales</taxon>
        <taxon>Paenibacillaceae</taxon>
        <taxon>Paenibacillus</taxon>
    </lineage>
</organism>
<proteinExistence type="inferred from homology"/>
<dbReference type="CDD" id="cd02146">
    <property type="entry name" value="NfsA-like"/>
    <property type="match status" value="1"/>
</dbReference>
<evidence type="ECO:0000313" key="7">
    <source>
        <dbReference type="EMBL" id="MUG72933.1"/>
    </source>
</evidence>
<comment type="similarity">
    <text evidence="1 5">Belongs to the flavin oxidoreductase frp family.</text>
</comment>
<dbReference type="InterPro" id="IPR016446">
    <property type="entry name" value="Flavin_OxRdtase_Frp"/>
</dbReference>
<dbReference type="PIRSF" id="PIRSF005426">
    <property type="entry name" value="Frp"/>
    <property type="match status" value="1"/>
</dbReference>
<dbReference type="InterPro" id="IPR000415">
    <property type="entry name" value="Nitroreductase-like"/>
</dbReference>
<sequence length="253" mass="29166">MNAENYPDVIRLLQNHRSVRKFINKEIAESDLEHIIRSAQAASSSSHGQSYSIIRVTDPKKRSKLSVYAGNQTHVKTCAEFLVFCADLYRLEQISLLSGVDMAESLDTTEMFLISTIDAALAAQNTAVSAEALGFGIVYTGGLRNYPYEVTQLLNLPRRVYPVFGMCIGYPEEIPEKKPRLPLKAFYFENEYKRIEDTSLHIRKYDEVMKQYYLNRTEGSRSETWTETQTMKRKSSRRLFMKSFLKEQGFLLR</sequence>
<dbReference type="EC" id="1.5.1.38" evidence="7"/>
<gene>
    <name evidence="7" type="primary">nfsA</name>
    <name evidence="7" type="ORF">GNP93_19935</name>
</gene>
<dbReference type="EMBL" id="WNZX01000019">
    <property type="protein sequence ID" value="MUG72933.1"/>
    <property type="molecule type" value="Genomic_DNA"/>
</dbReference>
<dbReference type="PANTHER" id="PTHR43425">
    <property type="entry name" value="OXYGEN-INSENSITIVE NADPH NITROREDUCTASE"/>
    <property type="match status" value="1"/>
</dbReference>
<feature type="domain" description="Nitroreductase" evidence="6">
    <location>
        <begin position="14"/>
        <end position="170"/>
    </location>
</feature>
<dbReference type="Proteomes" id="UP000450917">
    <property type="component" value="Unassembled WGS sequence"/>
</dbReference>
<dbReference type="NCBIfam" id="NF008033">
    <property type="entry name" value="PRK10765.1"/>
    <property type="match status" value="1"/>
</dbReference>
<dbReference type="PANTHER" id="PTHR43425:SF3">
    <property type="entry name" value="NADPH-DEPENDENT OXIDOREDUCTASE"/>
    <property type="match status" value="1"/>
</dbReference>
<dbReference type="SUPFAM" id="SSF55469">
    <property type="entry name" value="FMN-dependent nitroreductase-like"/>
    <property type="match status" value="1"/>
</dbReference>
<evidence type="ECO:0000256" key="3">
    <source>
        <dbReference type="ARBA" id="ARBA00022643"/>
    </source>
</evidence>
<evidence type="ECO:0000256" key="2">
    <source>
        <dbReference type="ARBA" id="ARBA00022630"/>
    </source>
</evidence>
<evidence type="ECO:0000313" key="8">
    <source>
        <dbReference type="Proteomes" id="UP000450917"/>
    </source>
</evidence>
<evidence type="ECO:0000256" key="4">
    <source>
        <dbReference type="ARBA" id="ARBA00023002"/>
    </source>
</evidence>
<keyword evidence="8" id="KW-1185">Reference proteome</keyword>
<keyword evidence="5" id="KW-0521">NADP</keyword>
<dbReference type="GO" id="GO:0052873">
    <property type="term" value="F:FMN reductase (NADPH) activity"/>
    <property type="evidence" value="ECO:0007669"/>
    <property type="project" value="UniProtKB-EC"/>
</dbReference>
<dbReference type="AlphaFoldDB" id="A0A7X2ZDQ4"/>
<evidence type="ECO:0000256" key="5">
    <source>
        <dbReference type="PIRNR" id="PIRNR005426"/>
    </source>
</evidence>
<keyword evidence="2 5" id="KW-0285">Flavoprotein</keyword>
<name>A0A7X2ZDQ4_9BACL</name>
<evidence type="ECO:0000259" key="6">
    <source>
        <dbReference type="Pfam" id="PF00881"/>
    </source>
</evidence>
<evidence type="ECO:0000256" key="1">
    <source>
        <dbReference type="ARBA" id="ARBA00008366"/>
    </source>
</evidence>
<reference evidence="7 8" key="1">
    <citation type="submission" date="2019-11" db="EMBL/GenBank/DDBJ databases">
        <title>Draft genome sequences of five Paenibacillus species of dairy origin.</title>
        <authorList>
            <person name="Olajide A.M."/>
            <person name="Chen S."/>
            <person name="Lapointe G."/>
        </authorList>
    </citation>
    <scope>NUCLEOTIDE SEQUENCE [LARGE SCALE GENOMIC DNA]</scope>
    <source>
        <strain evidence="7 8">2CS3</strain>
    </source>
</reference>
<dbReference type="RefSeq" id="WP_155615391.1">
    <property type="nucleotide sequence ID" value="NZ_JBDLZV010000001.1"/>
</dbReference>
<keyword evidence="3 5" id="KW-0288">FMN</keyword>
<dbReference type="Gene3D" id="3.40.109.10">
    <property type="entry name" value="NADH Oxidase"/>
    <property type="match status" value="1"/>
</dbReference>
<keyword evidence="4 5" id="KW-0560">Oxidoreductase</keyword>
<accession>A0A7X2ZDQ4</accession>
<dbReference type="InterPro" id="IPR029479">
    <property type="entry name" value="Nitroreductase"/>
</dbReference>
<protein>
    <submittedName>
        <fullName evidence="7">Oxygen-insensitive NADPH nitroreductase</fullName>
        <ecNumber evidence="7">1.5.1.38</ecNumber>
    </submittedName>
</protein>
<comment type="caution">
    <text evidence="7">The sequence shown here is derived from an EMBL/GenBank/DDBJ whole genome shotgun (WGS) entry which is preliminary data.</text>
</comment>